<protein>
    <submittedName>
        <fullName evidence="5">ABC transporter, ATP-binding protein</fullName>
    </submittedName>
</protein>
<dbReference type="PANTHER" id="PTHR43875">
    <property type="entry name" value="MALTODEXTRIN IMPORT ATP-BINDING PROTEIN MSMX"/>
    <property type="match status" value="1"/>
</dbReference>
<dbReference type="InterPro" id="IPR003439">
    <property type="entry name" value="ABC_transporter-like_ATP-bd"/>
</dbReference>
<name>D4XWR2_9BACT</name>
<evidence type="ECO:0000256" key="1">
    <source>
        <dbReference type="ARBA" id="ARBA00022448"/>
    </source>
</evidence>
<proteinExistence type="predicted"/>
<dbReference type="EMBL" id="ADNC01000027">
    <property type="protein sequence ID" value="EFF41230.1"/>
    <property type="molecule type" value="Genomic_DNA"/>
</dbReference>
<dbReference type="InterPro" id="IPR017871">
    <property type="entry name" value="ABC_transporter-like_CS"/>
</dbReference>
<evidence type="ECO:0000259" key="4">
    <source>
        <dbReference type="PROSITE" id="PS50893"/>
    </source>
</evidence>
<dbReference type="Pfam" id="PF00005">
    <property type="entry name" value="ABC_tran"/>
    <property type="match status" value="1"/>
</dbReference>
<comment type="caution">
    <text evidence="5">The sequence shown here is derived from an EMBL/GenBank/DDBJ whole genome shotgun (WGS) entry which is preliminary data.</text>
</comment>
<dbReference type="PROSITE" id="PS00211">
    <property type="entry name" value="ABC_TRANSPORTER_1"/>
    <property type="match status" value="1"/>
</dbReference>
<keyword evidence="6" id="KW-1185">Reference proteome</keyword>
<gene>
    <name evidence="5" type="ORF">MALL_0366</name>
</gene>
<dbReference type="GO" id="GO:0005524">
    <property type="term" value="F:ATP binding"/>
    <property type="evidence" value="ECO:0007669"/>
    <property type="project" value="UniProtKB-KW"/>
</dbReference>
<dbReference type="SMART" id="SM00382">
    <property type="entry name" value="AAA"/>
    <property type="match status" value="1"/>
</dbReference>
<evidence type="ECO:0000313" key="5">
    <source>
        <dbReference type="EMBL" id="EFF41230.1"/>
    </source>
</evidence>
<organism evidence="5 6">
    <name type="scientific">Mycoplasmopsis alligatoris A21JP2</name>
    <dbReference type="NCBI Taxonomy" id="747682"/>
    <lineage>
        <taxon>Bacteria</taxon>
        <taxon>Bacillati</taxon>
        <taxon>Mycoplasmatota</taxon>
        <taxon>Mycoplasmoidales</taxon>
        <taxon>Metamycoplasmataceae</taxon>
        <taxon>Mycoplasmopsis</taxon>
    </lineage>
</organism>
<keyword evidence="2" id="KW-0547">Nucleotide-binding</keyword>
<dbReference type="InterPro" id="IPR012340">
    <property type="entry name" value="NA-bd_OB-fold"/>
</dbReference>
<dbReference type="SUPFAM" id="SSF50331">
    <property type="entry name" value="MOP-like"/>
    <property type="match status" value="1"/>
</dbReference>
<feature type="domain" description="ABC transporter" evidence="4">
    <location>
        <begin position="50"/>
        <end position="572"/>
    </location>
</feature>
<dbReference type="Gene3D" id="3.40.50.300">
    <property type="entry name" value="P-loop containing nucleotide triphosphate hydrolases"/>
    <property type="match status" value="2"/>
</dbReference>
<dbReference type="InterPro" id="IPR027417">
    <property type="entry name" value="P-loop_NTPase"/>
</dbReference>
<accession>D4XWR2</accession>
<evidence type="ECO:0000313" key="6">
    <source>
        <dbReference type="Proteomes" id="UP000004757"/>
    </source>
</evidence>
<keyword evidence="1" id="KW-0813">Transport</keyword>
<dbReference type="OrthoDB" id="9784450at2"/>
<dbReference type="STRING" id="747682.MALL_0366"/>
<dbReference type="GO" id="GO:0016887">
    <property type="term" value="F:ATP hydrolysis activity"/>
    <property type="evidence" value="ECO:0007669"/>
    <property type="project" value="InterPro"/>
</dbReference>
<keyword evidence="3 5" id="KW-0067">ATP-binding</keyword>
<dbReference type="Gene3D" id="2.40.50.100">
    <property type="match status" value="1"/>
</dbReference>
<sequence length="697" mass="79510">MKNTCLSSLLGKQKAKTIFSNLENEKSVQDRIDHFKNERLLRKQKELPAIELKNLFIDFGETLAVDDVSFQIKKGTLVTLLGPSGSGKTTTLNAIAGLLTPTSGKILFQGNDVTKYSPQKRKLGFVFQNYALYPHLSVYSNIAFPLKNDAQWKNNIIMKKELAKIKVASLYLKHLGASQKEIEELNSTLSDFYYLKQDTFYNYERLLADSKENYENAKTKLKMVKVHRDAQLSSLAKTILKNIDKLKEDTKQKISQETLNYNEKSALGVAQEVNPLSLSLHSLAEFNSTRSLEQAQKNVDEIQTYLLNINTAKNENISLLDKTNLLKHEQKVLVALFKNKYFINKNKVAQEYEKEKEVANKEYIEAKNSYKANTNAQNDVSKAFEEYNVLPNVLLNKFYAIRKSLVEKYNYEQVIKENKTSHKIVFDEQEKALLDEYSKDLITIKQAIHRDVMEVAKKVEIISILQKKPTKLSGGQQQRVSIARAIVKKPKILLMDEPLSNLDAKLRISTRQWIREIQQSLGITTVFVTHDQEEAMSISDVVICMSTSKVQQIGSPLDLYNKPTNQFVARFLGMPEMALYPAQIKDGKVYIQEKLLKGIQIANKDQGSVNIGVRGEDYIIKPKPTTTSLTAEILAVENFGKESKLLGHVEKIGRVNILLGNEYNYVIGDKIHFELPKDKLHVFDALTENRLEYKNHE</sequence>
<dbReference type="GO" id="GO:0055052">
    <property type="term" value="C:ATP-binding cassette (ABC) transporter complex, substrate-binding subunit-containing"/>
    <property type="evidence" value="ECO:0007669"/>
    <property type="project" value="TreeGrafter"/>
</dbReference>
<dbReference type="SUPFAM" id="SSF52540">
    <property type="entry name" value="P-loop containing nucleoside triphosphate hydrolases"/>
    <property type="match status" value="1"/>
</dbReference>
<dbReference type="InterPro" id="IPR003593">
    <property type="entry name" value="AAA+_ATPase"/>
</dbReference>
<dbReference type="InterPro" id="IPR008995">
    <property type="entry name" value="Mo/tungstate-bd_C_term_dom"/>
</dbReference>
<dbReference type="Proteomes" id="UP000004757">
    <property type="component" value="Unassembled WGS sequence"/>
</dbReference>
<dbReference type="InterPro" id="IPR047641">
    <property type="entry name" value="ABC_transpr_MalK/UgpC-like"/>
</dbReference>
<dbReference type="eggNOG" id="COG3842">
    <property type="taxonomic scope" value="Bacteria"/>
</dbReference>
<dbReference type="RefSeq" id="WP_005683850.1">
    <property type="nucleotide sequence ID" value="NZ_ADNC01000027.1"/>
</dbReference>
<dbReference type="PROSITE" id="PS50893">
    <property type="entry name" value="ABC_TRANSPORTER_2"/>
    <property type="match status" value="1"/>
</dbReference>
<dbReference type="Gene3D" id="2.40.50.140">
    <property type="entry name" value="Nucleic acid-binding proteins"/>
    <property type="match status" value="1"/>
</dbReference>
<evidence type="ECO:0000256" key="2">
    <source>
        <dbReference type="ARBA" id="ARBA00022741"/>
    </source>
</evidence>
<dbReference type="AlphaFoldDB" id="D4XWR2"/>
<reference evidence="5 6" key="1">
    <citation type="submission" date="2010-03" db="EMBL/GenBank/DDBJ databases">
        <authorList>
            <person name="Glass J.I."/>
            <person name="Benders G.A."/>
            <person name="Durkin A.S."/>
            <person name="Farmerie W.G."/>
            <person name="Hlavinka K."/>
            <person name="Hostetler J."/>
            <person name="Jackson J."/>
            <person name="May M.A."/>
            <person name="Miller R.H."/>
            <person name="Paralanov V."/>
            <person name="Radune D."/>
            <person name="Szczypinski B."/>
            <person name="Brown D.R."/>
        </authorList>
    </citation>
    <scope>NUCLEOTIDE SEQUENCE [LARGE SCALE GENOMIC DNA]</scope>
    <source>
        <strain evidence="5 6">A21JP2</strain>
    </source>
</reference>
<evidence type="ECO:0000256" key="3">
    <source>
        <dbReference type="ARBA" id="ARBA00022840"/>
    </source>
</evidence>
<dbReference type="PANTHER" id="PTHR43875:SF1">
    <property type="entry name" value="OSMOPROTECTIVE COMPOUNDS UPTAKE ATP-BINDING PROTEIN GGTA"/>
    <property type="match status" value="1"/>
</dbReference>